<dbReference type="AlphaFoldDB" id="A0A8J3S465"/>
<dbReference type="InterPro" id="IPR012347">
    <property type="entry name" value="Ferritin-like"/>
</dbReference>
<evidence type="ECO:0000259" key="3">
    <source>
        <dbReference type="Pfam" id="PF03713"/>
    </source>
</evidence>
<keyword evidence="4" id="KW-0449">Lipoprotein</keyword>
<dbReference type="Proteomes" id="UP000655044">
    <property type="component" value="Unassembled WGS sequence"/>
</dbReference>
<keyword evidence="2" id="KW-0732">Signal</keyword>
<dbReference type="PANTHER" id="PTHR36933:SF1">
    <property type="entry name" value="SLL0788 PROTEIN"/>
    <property type="match status" value="1"/>
</dbReference>
<gene>
    <name evidence="4" type="ORF">Pro02_58800</name>
</gene>
<feature type="chain" id="PRO_5039598043" evidence="2">
    <location>
        <begin position="28"/>
        <end position="215"/>
    </location>
</feature>
<dbReference type="PANTHER" id="PTHR36933">
    <property type="entry name" value="SLL0788 PROTEIN"/>
    <property type="match status" value="1"/>
</dbReference>
<evidence type="ECO:0000256" key="2">
    <source>
        <dbReference type="SAM" id="SignalP"/>
    </source>
</evidence>
<dbReference type="PROSITE" id="PS51257">
    <property type="entry name" value="PROKAR_LIPOPROTEIN"/>
    <property type="match status" value="1"/>
</dbReference>
<feature type="domain" description="DUF305" evidence="3">
    <location>
        <begin position="69"/>
        <end position="212"/>
    </location>
</feature>
<comment type="caution">
    <text evidence="4">The sequence shown here is derived from an EMBL/GenBank/DDBJ whole genome shotgun (WGS) entry which is preliminary data.</text>
</comment>
<organism evidence="4 5">
    <name type="scientific">Planobispora rosea</name>
    <dbReference type="NCBI Taxonomy" id="35762"/>
    <lineage>
        <taxon>Bacteria</taxon>
        <taxon>Bacillati</taxon>
        <taxon>Actinomycetota</taxon>
        <taxon>Actinomycetes</taxon>
        <taxon>Streptosporangiales</taxon>
        <taxon>Streptosporangiaceae</taxon>
        <taxon>Planobispora</taxon>
    </lineage>
</organism>
<dbReference type="InterPro" id="IPR005183">
    <property type="entry name" value="DUF305_CopM-like"/>
</dbReference>
<proteinExistence type="predicted"/>
<sequence>MFTDRFTMPRIALTAAAGIATLGLLTACGGQEHSTAGPGHSAATHGTTSGGAPAATSNAQPSASFNDADVTFAQMMIPHHEQAVEMARLAETRAADAEIKELAAKIQAAQDPEIATMTGWLTTWGKAAAPEDGHGGHDMPGMMTEQDMAKLQQAEGAAFDRMFAELMIAHHRGAIEMAKTEQAQGASPEAVQLAKTIEAAQQAEIEQMEKLLKRL</sequence>
<accession>A0A8J3S465</accession>
<dbReference type="Gene3D" id="1.20.1260.10">
    <property type="match status" value="1"/>
</dbReference>
<feature type="region of interest" description="Disordered" evidence="1">
    <location>
        <begin position="31"/>
        <end position="63"/>
    </location>
</feature>
<keyword evidence="5" id="KW-1185">Reference proteome</keyword>
<feature type="signal peptide" evidence="2">
    <location>
        <begin position="1"/>
        <end position="27"/>
    </location>
</feature>
<evidence type="ECO:0000313" key="4">
    <source>
        <dbReference type="EMBL" id="GIH87472.1"/>
    </source>
</evidence>
<evidence type="ECO:0000313" key="5">
    <source>
        <dbReference type="Proteomes" id="UP000655044"/>
    </source>
</evidence>
<name>A0A8J3S465_PLARO</name>
<dbReference type="Pfam" id="PF03713">
    <property type="entry name" value="DUF305"/>
    <property type="match status" value="1"/>
</dbReference>
<dbReference type="EMBL" id="BOOI01000060">
    <property type="protein sequence ID" value="GIH87472.1"/>
    <property type="molecule type" value="Genomic_DNA"/>
</dbReference>
<protein>
    <submittedName>
        <fullName evidence="4">Lipoprotein</fullName>
    </submittedName>
</protein>
<reference evidence="4" key="1">
    <citation type="submission" date="2021-01" db="EMBL/GenBank/DDBJ databases">
        <title>Whole genome shotgun sequence of Planobispora rosea NBRC 15558.</title>
        <authorList>
            <person name="Komaki H."/>
            <person name="Tamura T."/>
        </authorList>
    </citation>
    <scope>NUCLEOTIDE SEQUENCE</scope>
    <source>
        <strain evidence="4">NBRC 15558</strain>
    </source>
</reference>
<evidence type="ECO:0000256" key="1">
    <source>
        <dbReference type="SAM" id="MobiDB-lite"/>
    </source>
</evidence>